<organism evidence="2 3">
    <name type="scientific">Proteus vulgaris</name>
    <dbReference type="NCBI Taxonomy" id="585"/>
    <lineage>
        <taxon>Bacteria</taxon>
        <taxon>Pseudomonadati</taxon>
        <taxon>Pseudomonadota</taxon>
        <taxon>Gammaproteobacteria</taxon>
        <taxon>Enterobacterales</taxon>
        <taxon>Morganellaceae</taxon>
        <taxon>Proteus</taxon>
    </lineage>
</organism>
<evidence type="ECO:0000313" key="2">
    <source>
        <dbReference type="EMBL" id="SUC17007.1"/>
    </source>
</evidence>
<gene>
    <name evidence="2" type="ORF">NCTC10376_02927</name>
</gene>
<protein>
    <submittedName>
        <fullName evidence="2">Uncharacterized protein</fullName>
    </submittedName>
</protein>
<sequence>MIGSSFFILFLSFICSTAVVSMLLGGLEE</sequence>
<proteinExistence type="predicted"/>
<dbReference type="AlphaFoldDB" id="A0A379FBN1"/>
<keyword evidence="1" id="KW-0472">Membrane</keyword>
<evidence type="ECO:0000313" key="3">
    <source>
        <dbReference type="Proteomes" id="UP000254331"/>
    </source>
</evidence>
<evidence type="ECO:0000256" key="1">
    <source>
        <dbReference type="SAM" id="Phobius"/>
    </source>
</evidence>
<feature type="transmembrane region" description="Helical" evidence="1">
    <location>
        <begin position="6"/>
        <end position="27"/>
    </location>
</feature>
<keyword evidence="1" id="KW-0812">Transmembrane</keyword>
<accession>A0A379FBN1</accession>
<name>A0A379FBN1_PROVU</name>
<reference evidence="2 3" key="1">
    <citation type="submission" date="2018-06" db="EMBL/GenBank/DDBJ databases">
        <authorList>
            <consortium name="Pathogen Informatics"/>
            <person name="Doyle S."/>
        </authorList>
    </citation>
    <scope>NUCLEOTIDE SEQUENCE [LARGE SCALE GENOMIC DNA]</scope>
    <source>
        <strain evidence="2 3">NCTC10376</strain>
    </source>
</reference>
<dbReference type="EMBL" id="UGTW01000001">
    <property type="protein sequence ID" value="SUC17007.1"/>
    <property type="molecule type" value="Genomic_DNA"/>
</dbReference>
<dbReference type="Proteomes" id="UP000254331">
    <property type="component" value="Unassembled WGS sequence"/>
</dbReference>
<keyword evidence="1" id="KW-1133">Transmembrane helix</keyword>